<dbReference type="GO" id="GO:0005576">
    <property type="term" value="C:extracellular region"/>
    <property type="evidence" value="ECO:0007669"/>
    <property type="project" value="TreeGrafter"/>
</dbReference>
<dbReference type="GO" id="GO:0030288">
    <property type="term" value="C:outer membrane-bounded periplasmic space"/>
    <property type="evidence" value="ECO:0007669"/>
    <property type="project" value="TreeGrafter"/>
</dbReference>
<dbReference type="AlphaFoldDB" id="A0A401Z505"/>
<dbReference type="SUPFAM" id="SSF53850">
    <property type="entry name" value="Periplasmic binding protein-like II"/>
    <property type="match status" value="1"/>
</dbReference>
<proteinExistence type="inferred from homology"/>
<comment type="similarity">
    <text evidence="1 4">Belongs to the bacterial solute-binding protein 3 family.</text>
</comment>
<dbReference type="SMART" id="SM00062">
    <property type="entry name" value="PBPb"/>
    <property type="match status" value="1"/>
</dbReference>
<sequence length="332" mass="35237">MRTQTASAGTDTATGVGTAVTTGIAPRTGAPPRRRPRSAVMPLAALLAVVLLAACGKSGTPPPKGPKPKDLPSYQVATDVNIDSPTFRSAKSRGRLVVGTKADQPYVAAQDPATGYYSGFDVEIAKMMAASLGFGVDRIEFKTITSANRETSLQNGEVDYYVGTYTINDNRKKLVGFAGPYYIAGQALLVRKDDKSINGPQDLAGKKVCSVAGSTPYQRIVADYPKATAVAYDSYSVCVDNLISLQVDAVTTDDTILKGYAAKVPDQLRLAGEPFSKEPYGIGVPRGDRTFRLALDDAIVAHEQNGDWKRAYDSTLGLSGVPAPPPPPVDRY</sequence>
<reference evidence="8 9" key="1">
    <citation type="submission" date="2018-12" db="EMBL/GenBank/DDBJ databases">
        <title>Draft genome sequence of Embleya hyalina NBRC 13850T.</title>
        <authorList>
            <person name="Komaki H."/>
            <person name="Hosoyama A."/>
            <person name="Kimura A."/>
            <person name="Ichikawa N."/>
            <person name="Tamura T."/>
        </authorList>
    </citation>
    <scope>NUCLEOTIDE SEQUENCE [LARGE SCALE GENOMIC DNA]</scope>
    <source>
        <strain evidence="8 9">NBRC 13850</strain>
    </source>
</reference>
<dbReference type="Pfam" id="PF00497">
    <property type="entry name" value="SBP_bac_3"/>
    <property type="match status" value="1"/>
</dbReference>
<dbReference type="PROSITE" id="PS01039">
    <property type="entry name" value="SBP_BACTERIAL_3"/>
    <property type="match status" value="1"/>
</dbReference>
<keyword evidence="2" id="KW-0813">Transport</keyword>
<dbReference type="CDD" id="cd13690">
    <property type="entry name" value="PBP2_GluB"/>
    <property type="match status" value="1"/>
</dbReference>
<dbReference type="PANTHER" id="PTHR30085">
    <property type="entry name" value="AMINO ACID ABC TRANSPORTER PERMEASE"/>
    <property type="match status" value="1"/>
</dbReference>
<name>A0A401Z505_9ACTN</name>
<evidence type="ECO:0000259" key="7">
    <source>
        <dbReference type="SMART" id="SM00079"/>
    </source>
</evidence>
<evidence type="ECO:0000256" key="5">
    <source>
        <dbReference type="SAM" id="MobiDB-lite"/>
    </source>
</evidence>
<evidence type="ECO:0000256" key="4">
    <source>
        <dbReference type="RuleBase" id="RU003744"/>
    </source>
</evidence>
<dbReference type="EMBL" id="BIFH01000054">
    <property type="protein sequence ID" value="GCE01929.1"/>
    <property type="molecule type" value="Genomic_DNA"/>
</dbReference>
<keyword evidence="3" id="KW-0732">Signal</keyword>
<evidence type="ECO:0000256" key="2">
    <source>
        <dbReference type="ARBA" id="ARBA00022448"/>
    </source>
</evidence>
<dbReference type="GO" id="GO:0015276">
    <property type="term" value="F:ligand-gated monoatomic ion channel activity"/>
    <property type="evidence" value="ECO:0007669"/>
    <property type="project" value="InterPro"/>
</dbReference>
<dbReference type="InterPro" id="IPR051455">
    <property type="entry name" value="Bact_solute-bind_prot3"/>
</dbReference>
<dbReference type="InterPro" id="IPR001638">
    <property type="entry name" value="Solute-binding_3/MltF_N"/>
</dbReference>
<dbReference type="InterPro" id="IPR018313">
    <property type="entry name" value="SBP_3_CS"/>
</dbReference>
<accession>A0A401Z505</accession>
<dbReference type="Proteomes" id="UP000286931">
    <property type="component" value="Unassembled WGS sequence"/>
</dbReference>
<protein>
    <submittedName>
        <fullName evidence="8">ABC transporter substrate-binding protein</fullName>
    </submittedName>
</protein>
<feature type="domain" description="Ionotropic glutamate receptor C-terminal" evidence="7">
    <location>
        <begin position="95"/>
        <end position="310"/>
    </location>
</feature>
<organism evidence="8 9">
    <name type="scientific">Embleya hyalina</name>
    <dbReference type="NCBI Taxonomy" id="516124"/>
    <lineage>
        <taxon>Bacteria</taxon>
        <taxon>Bacillati</taxon>
        <taxon>Actinomycetota</taxon>
        <taxon>Actinomycetes</taxon>
        <taxon>Kitasatosporales</taxon>
        <taxon>Streptomycetaceae</taxon>
        <taxon>Embleya</taxon>
    </lineage>
</organism>
<dbReference type="InterPro" id="IPR001320">
    <property type="entry name" value="Iontro_rcpt_C"/>
</dbReference>
<dbReference type="Gene3D" id="3.40.190.10">
    <property type="entry name" value="Periplasmic binding protein-like II"/>
    <property type="match status" value="2"/>
</dbReference>
<keyword evidence="9" id="KW-1185">Reference proteome</keyword>
<evidence type="ECO:0000259" key="6">
    <source>
        <dbReference type="SMART" id="SM00062"/>
    </source>
</evidence>
<evidence type="ECO:0000313" key="9">
    <source>
        <dbReference type="Proteomes" id="UP000286931"/>
    </source>
</evidence>
<evidence type="ECO:0000313" key="8">
    <source>
        <dbReference type="EMBL" id="GCE01929.1"/>
    </source>
</evidence>
<comment type="caution">
    <text evidence="8">The sequence shown here is derived from an EMBL/GenBank/DDBJ whole genome shotgun (WGS) entry which is preliminary data.</text>
</comment>
<evidence type="ECO:0000256" key="3">
    <source>
        <dbReference type="ARBA" id="ARBA00022729"/>
    </source>
</evidence>
<dbReference type="GO" id="GO:0006865">
    <property type="term" value="P:amino acid transport"/>
    <property type="evidence" value="ECO:0007669"/>
    <property type="project" value="TreeGrafter"/>
</dbReference>
<dbReference type="GO" id="GO:0016020">
    <property type="term" value="C:membrane"/>
    <property type="evidence" value="ECO:0007669"/>
    <property type="project" value="InterPro"/>
</dbReference>
<feature type="compositionally biased region" description="Low complexity" evidence="5">
    <location>
        <begin position="1"/>
        <end position="31"/>
    </location>
</feature>
<gene>
    <name evidence="8" type="ORF">EHYA_09704</name>
</gene>
<evidence type="ECO:0000256" key="1">
    <source>
        <dbReference type="ARBA" id="ARBA00010333"/>
    </source>
</evidence>
<feature type="domain" description="Solute-binding protein family 3/N-terminal" evidence="6">
    <location>
        <begin position="95"/>
        <end position="319"/>
    </location>
</feature>
<dbReference type="PANTHER" id="PTHR30085:SF6">
    <property type="entry name" value="ABC TRANSPORTER GLUTAMINE-BINDING PROTEIN GLNH"/>
    <property type="match status" value="1"/>
</dbReference>
<dbReference type="SMART" id="SM00079">
    <property type="entry name" value="PBPe"/>
    <property type="match status" value="1"/>
</dbReference>
<feature type="region of interest" description="Disordered" evidence="5">
    <location>
        <begin position="1"/>
        <end position="36"/>
    </location>
</feature>